<reference evidence="2" key="3">
    <citation type="submission" date="2016-03" db="UniProtKB">
        <authorList>
            <consortium name="EnsemblProtists"/>
        </authorList>
    </citation>
    <scope>IDENTIFICATION</scope>
</reference>
<dbReference type="EnsemblProtists" id="EKX52663">
    <property type="protein sequence ID" value="EKX52663"/>
    <property type="gene ID" value="GUITHDRAFT_161251"/>
</dbReference>
<dbReference type="Proteomes" id="UP000011087">
    <property type="component" value="Unassembled WGS sequence"/>
</dbReference>
<dbReference type="EMBL" id="JH992972">
    <property type="protein sequence ID" value="EKX52663.1"/>
    <property type="molecule type" value="Genomic_DNA"/>
</dbReference>
<dbReference type="HOGENOM" id="CLU_689741_0_0_1"/>
<dbReference type="OrthoDB" id="10506815at2759"/>
<protein>
    <submittedName>
        <fullName evidence="1 2">Uncharacterized protein</fullName>
    </submittedName>
</protein>
<dbReference type="AlphaFoldDB" id="L1JX32"/>
<proteinExistence type="predicted"/>
<dbReference type="RefSeq" id="XP_005839643.1">
    <property type="nucleotide sequence ID" value="XM_005839586.1"/>
</dbReference>
<dbReference type="KEGG" id="gtt:GUITHDRAFT_161251"/>
<sequence length="400" mass="44411">MGREVSGATWLLAGGGREERRGIAMSSLATAGRALTSLACLSLVLLLVLHKPGDRSLLQTGWRTSRGWERQQGLRQFVSSARRAGRHAASFRQLHAQTPVELFSAWADKWRSEHPEGNLEEEKAAWSEHEKNVEEMRAWEARQVKELEGSNVADDCVYDTFWFQGSIDPSRKPCRKLPPPQMSDAPNPAVNAVEYVARVPQTVLSPPEGPPDFNGQDAMIASHPPLGWAPTDLEEKNAESRGSFSVRMARTGADDEGDINLAIYGPNTPYRCSLRGYRMLSADFQGNSVYTGFSQEFDAGGGTRELQTGFISPGAANEYDVLTCRDEATGEVQYFRINWGTRGYADLQAGGAPGVLGPHFGQNTDSVTFDMDRPREEDEEAMDKYYDLNYDPRTDDKPFY</sequence>
<accession>L1JX32</accession>
<evidence type="ECO:0000313" key="1">
    <source>
        <dbReference type="EMBL" id="EKX52663.1"/>
    </source>
</evidence>
<gene>
    <name evidence="1" type="ORF">GUITHDRAFT_161251</name>
</gene>
<evidence type="ECO:0000313" key="2">
    <source>
        <dbReference type="EnsemblProtists" id="EKX52663"/>
    </source>
</evidence>
<dbReference type="PaxDb" id="55529-EKX52663"/>
<keyword evidence="3" id="KW-1185">Reference proteome</keyword>
<name>L1JX32_GUITC</name>
<evidence type="ECO:0000313" key="3">
    <source>
        <dbReference type="Proteomes" id="UP000011087"/>
    </source>
</evidence>
<reference evidence="1 3" key="1">
    <citation type="journal article" date="2012" name="Nature">
        <title>Algal genomes reveal evolutionary mosaicism and the fate of nucleomorphs.</title>
        <authorList>
            <consortium name="DOE Joint Genome Institute"/>
            <person name="Curtis B.A."/>
            <person name="Tanifuji G."/>
            <person name="Burki F."/>
            <person name="Gruber A."/>
            <person name="Irimia M."/>
            <person name="Maruyama S."/>
            <person name="Arias M.C."/>
            <person name="Ball S.G."/>
            <person name="Gile G.H."/>
            <person name="Hirakawa Y."/>
            <person name="Hopkins J.F."/>
            <person name="Kuo A."/>
            <person name="Rensing S.A."/>
            <person name="Schmutz J."/>
            <person name="Symeonidi A."/>
            <person name="Elias M."/>
            <person name="Eveleigh R.J."/>
            <person name="Herman E.K."/>
            <person name="Klute M.J."/>
            <person name="Nakayama T."/>
            <person name="Obornik M."/>
            <person name="Reyes-Prieto A."/>
            <person name="Armbrust E.V."/>
            <person name="Aves S.J."/>
            <person name="Beiko R.G."/>
            <person name="Coutinho P."/>
            <person name="Dacks J.B."/>
            <person name="Durnford D.G."/>
            <person name="Fast N.M."/>
            <person name="Green B.R."/>
            <person name="Grisdale C.J."/>
            <person name="Hempel F."/>
            <person name="Henrissat B."/>
            <person name="Hoppner M.P."/>
            <person name="Ishida K."/>
            <person name="Kim E."/>
            <person name="Koreny L."/>
            <person name="Kroth P.G."/>
            <person name="Liu Y."/>
            <person name="Malik S.B."/>
            <person name="Maier U.G."/>
            <person name="McRose D."/>
            <person name="Mock T."/>
            <person name="Neilson J.A."/>
            <person name="Onodera N.T."/>
            <person name="Poole A.M."/>
            <person name="Pritham E.J."/>
            <person name="Richards T.A."/>
            <person name="Rocap G."/>
            <person name="Roy S.W."/>
            <person name="Sarai C."/>
            <person name="Schaack S."/>
            <person name="Shirato S."/>
            <person name="Slamovits C.H."/>
            <person name="Spencer D.F."/>
            <person name="Suzuki S."/>
            <person name="Worden A.Z."/>
            <person name="Zauner S."/>
            <person name="Barry K."/>
            <person name="Bell C."/>
            <person name="Bharti A.K."/>
            <person name="Crow J.A."/>
            <person name="Grimwood J."/>
            <person name="Kramer R."/>
            <person name="Lindquist E."/>
            <person name="Lucas S."/>
            <person name="Salamov A."/>
            <person name="McFadden G.I."/>
            <person name="Lane C.E."/>
            <person name="Keeling P.J."/>
            <person name="Gray M.W."/>
            <person name="Grigoriev I.V."/>
            <person name="Archibald J.M."/>
        </authorList>
    </citation>
    <scope>NUCLEOTIDE SEQUENCE</scope>
    <source>
        <strain evidence="1 3">CCMP2712</strain>
    </source>
</reference>
<organism evidence="1">
    <name type="scientific">Guillardia theta (strain CCMP2712)</name>
    <name type="common">Cryptophyte</name>
    <dbReference type="NCBI Taxonomy" id="905079"/>
    <lineage>
        <taxon>Eukaryota</taxon>
        <taxon>Cryptophyceae</taxon>
        <taxon>Pyrenomonadales</taxon>
        <taxon>Geminigeraceae</taxon>
        <taxon>Guillardia</taxon>
    </lineage>
</organism>
<reference evidence="3" key="2">
    <citation type="submission" date="2012-11" db="EMBL/GenBank/DDBJ databases">
        <authorList>
            <person name="Kuo A."/>
            <person name="Curtis B.A."/>
            <person name="Tanifuji G."/>
            <person name="Burki F."/>
            <person name="Gruber A."/>
            <person name="Irimia M."/>
            <person name="Maruyama S."/>
            <person name="Arias M.C."/>
            <person name="Ball S.G."/>
            <person name="Gile G.H."/>
            <person name="Hirakawa Y."/>
            <person name="Hopkins J.F."/>
            <person name="Rensing S.A."/>
            <person name="Schmutz J."/>
            <person name="Symeonidi A."/>
            <person name="Elias M."/>
            <person name="Eveleigh R.J."/>
            <person name="Herman E.K."/>
            <person name="Klute M.J."/>
            <person name="Nakayama T."/>
            <person name="Obornik M."/>
            <person name="Reyes-Prieto A."/>
            <person name="Armbrust E.V."/>
            <person name="Aves S.J."/>
            <person name="Beiko R.G."/>
            <person name="Coutinho P."/>
            <person name="Dacks J.B."/>
            <person name="Durnford D.G."/>
            <person name="Fast N.M."/>
            <person name="Green B.R."/>
            <person name="Grisdale C."/>
            <person name="Hempe F."/>
            <person name="Henrissat B."/>
            <person name="Hoppner M.P."/>
            <person name="Ishida K.-I."/>
            <person name="Kim E."/>
            <person name="Koreny L."/>
            <person name="Kroth P.G."/>
            <person name="Liu Y."/>
            <person name="Malik S.-B."/>
            <person name="Maier U.G."/>
            <person name="McRose D."/>
            <person name="Mock T."/>
            <person name="Neilson J.A."/>
            <person name="Onodera N.T."/>
            <person name="Poole A.M."/>
            <person name="Pritham E.J."/>
            <person name="Richards T.A."/>
            <person name="Rocap G."/>
            <person name="Roy S.W."/>
            <person name="Sarai C."/>
            <person name="Schaack S."/>
            <person name="Shirato S."/>
            <person name="Slamovits C.H."/>
            <person name="Spencer D.F."/>
            <person name="Suzuki S."/>
            <person name="Worden A.Z."/>
            <person name="Zauner S."/>
            <person name="Barry K."/>
            <person name="Bell C."/>
            <person name="Bharti A.K."/>
            <person name="Crow J.A."/>
            <person name="Grimwood J."/>
            <person name="Kramer R."/>
            <person name="Lindquist E."/>
            <person name="Lucas S."/>
            <person name="Salamov A."/>
            <person name="McFadden G.I."/>
            <person name="Lane C.E."/>
            <person name="Keeling P.J."/>
            <person name="Gray M.W."/>
            <person name="Grigoriev I.V."/>
            <person name="Archibald J.M."/>
        </authorList>
    </citation>
    <scope>NUCLEOTIDE SEQUENCE</scope>
    <source>
        <strain evidence="3">CCMP2712</strain>
    </source>
</reference>
<dbReference type="GeneID" id="17309458"/>